<sequence length="886" mass="94884">MRSKTFCGLLLAGAALFTPFNLAAQEAQADASVLALGEVPRGQLGDIAMPQAYRLDTYFDPSSDSFRGHTEIDVMLARPTSFLDLHGRGLAVTRAVASVDGRDYVGAWTDTDPTGVARLVFSEELPAGKATLLFDYSGGIATNPAGLFRAQVGGQWYGWSQFESTDARAAFPSFDQPGFKTPFTVTIRTRPGEVAVSNAPEVSNTLEDGWQVHRFAPTLPLPTYLVAMMAGPFAVVEGMVPPTPQRPEPLPLRIVSEQTNKDKLAFALENSKPIVALLEDYFGQAFPYPKLDQITSPLMPGAMENAGADLYNDAIIVLDENAPVGQKGLFGMVVSHELAHQWFGDLVTPVWWDDIWLNESFANWMGFTIGGAWRPDLGIADGALEEGFQAMDTDELLAGRPIHEPIPTNDRIDAAFDGITYGKGGHVVSMIAAFMGPEKFRDGVRRYMAAHRYGNATSTDFFAAMAEAAGDPRITQAMQSFTDQQGVPLVTVSGSDGRYTVSQRRYAPIGVTASDTRWGVPVCMRQGEDRKCALLADQSASFELGGSGVLMPNAGGTGYYRFDLPAAEWDRLIAIADSLEGPEAIALADSLDASFRAGHASPEQVLALALQLTKNPDSNAAGIAFSGLGAMRRSGVMDADAQEAYRAWVGQLAQADYARLGLDPRLSAYAGVDPEVVQQRERVVGNLMLARDPAVVGLLAGAARDFLAGDAEALDPAFMGEAFEALIDTGGLEAAKALADRALASDDPLFRPTALRAITGSGDETIARWVLDGFDDERLRPSERVSTKLGIVATSETRELGYDWLVANLEELMSGSSGIFLARRVPSVAGGFCSVDKADDLAERFRPVLAGTPGALSLERTIERVRNCAALKSARGAELSAALKGL</sequence>
<dbReference type="InterPro" id="IPR034016">
    <property type="entry name" value="M1_APN-typ"/>
</dbReference>
<keyword evidence="7 10" id="KW-0862">Zinc</keyword>
<feature type="binding site" evidence="10">
    <location>
        <position position="340"/>
    </location>
    <ligand>
        <name>Zn(2+)</name>
        <dbReference type="ChEBI" id="CHEBI:29105"/>
        <note>catalytic</note>
    </ligand>
</feature>
<name>A0A7D3XYS3_9SPHN</name>
<evidence type="ECO:0000256" key="1">
    <source>
        <dbReference type="ARBA" id="ARBA00000098"/>
    </source>
</evidence>
<feature type="site" description="Transition state stabilizer" evidence="11">
    <location>
        <position position="421"/>
    </location>
</feature>
<dbReference type="CDD" id="cd09601">
    <property type="entry name" value="M1_APN-Q_like"/>
    <property type="match status" value="1"/>
</dbReference>
<dbReference type="Gene3D" id="2.60.40.1910">
    <property type="match status" value="1"/>
</dbReference>
<evidence type="ECO:0000313" key="18">
    <source>
        <dbReference type="Proteomes" id="UP000504693"/>
    </source>
</evidence>
<evidence type="ECO:0000259" key="15">
    <source>
        <dbReference type="Pfam" id="PF11838"/>
    </source>
</evidence>
<dbReference type="GO" id="GO:0006508">
    <property type="term" value="P:proteolysis"/>
    <property type="evidence" value="ECO:0007669"/>
    <property type="project" value="UniProtKB-KW"/>
</dbReference>
<evidence type="ECO:0000256" key="9">
    <source>
        <dbReference type="PIRSR" id="PIRSR634016-1"/>
    </source>
</evidence>
<feature type="domain" description="ERAP1-like C-terminal" evidence="15">
    <location>
        <begin position="550"/>
        <end position="866"/>
    </location>
</feature>
<evidence type="ECO:0000259" key="16">
    <source>
        <dbReference type="Pfam" id="PF17900"/>
    </source>
</evidence>
<evidence type="ECO:0000256" key="10">
    <source>
        <dbReference type="PIRSR" id="PIRSR634016-3"/>
    </source>
</evidence>
<feature type="binding site" evidence="10">
    <location>
        <position position="336"/>
    </location>
    <ligand>
        <name>Zn(2+)</name>
        <dbReference type="ChEBI" id="CHEBI:29105"/>
        <note>catalytic</note>
    </ligand>
</feature>
<dbReference type="InterPro" id="IPR050344">
    <property type="entry name" value="Peptidase_M1_aminopeptidases"/>
</dbReference>
<dbReference type="AlphaFoldDB" id="A0A7D3XYS3"/>
<dbReference type="GO" id="GO:0016285">
    <property type="term" value="F:alanyl aminopeptidase activity"/>
    <property type="evidence" value="ECO:0007669"/>
    <property type="project" value="UniProtKB-EC"/>
</dbReference>
<evidence type="ECO:0000256" key="5">
    <source>
        <dbReference type="ARBA" id="ARBA00022723"/>
    </source>
</evidence>
<dbReference type="GO" id="GO:0042277">
    <property type="term" value="F:peptide binding"/>
    <property type="evidence" value="ECO:0007669"/>
    <property type="project" value="TreeGrafter"/>
</dbReference>
<dbReference type="GO" id="GO:0008270">
    <property type="term" value="F:zinc ion binding"/>
    <property type="evidence" value="ECO:0007669"/>
    <property type="project" value="UniProtKB-UniRule"/>
</dbReference>
<organism evidence="17 18">
    <name type="scientific">Erythrobacter mangrovi</name>
    <dbReference type="NCBI Taxonomy" id="2739433"/>
    <lineage>
        <taxon>Bacteria</taxon>
        <taxon>Pseudomonadati</taxon>
        <taxon>Pseudomonadota</taxon>
        <taxon>Alphaproteobacteria</taxon>
        <taxon>Sphingomonadales</taxon>
        <taxon>Erythrobacteraceae</taxon>
        <taxon>Erythrobacter/Porphyrobacter group</taxon>
        <taxon>Erythrobacter</taxon>
    </lineage>
</organism>
<dbReference type="Proteomes" id="UP000504693">
    <property type="component" value="Chromosome"/>
</dbReference>
<feature type="signal peptide" evidence="13">
    <location>
        <begin position="1"/>
        <end position="23"/>
    </location>
</feature>
<feature type="domain" description="Peptidase M1 membrane alanine aminopeptidase" evidence="14">
    <location>
        <begin position="266"/>
        <end position="480"/>
    </location>
</feature>
<feature type="chain" id="PRO_5028935744" description="Aminopeptidase" evidence="13">
    <location>
        <begin position="24"/>
        <end position="886"/>
    </location>
</feature>
<evidence type="ECO:0000256" key="12">
    <source>
        <dbReference type="RuleBase" id="RU364040"/>
    </source>
</evidence>
<dbReference type="Gene3D" id="1.25.50.20">
    <property type="match status" value="1"/>
</dbReference>
<dbReference type="Pfam" id="PF01433">
    <property type="entry name" value="Peptidase_M1"/>
    <property type="match status" value="1"/>
</dbReference>
<evidence type="ECO:0000256" key="6">
    <source>
        <dbReference type="ARBA" id="ARBA00022801"/>
    </source>
</evidence>
<reference evidence="17 18" key="1">
    <citation type="submission" date="2020-05" db="EMBL/GenBank/DDBJ databases">
        <title>Erythrobacter mangrovi sp. nov., isolated from rhizosphere soil of mangrove plant (Kandelia candel).</title>
        <authorList>
            <person name="Ye Y.H."/>
        </authorList>
    </citation>
    <scope>NUCLEOTIDE SEQUENCE [LARGE SCALE GENOMIC DNA]</scope>
    <source>
        <strain evidence="17 18">EB310</strain>
    </source>
</reference>
<evidence type="ECO:0000256" key="3">
    <source>
        <dbReference type="ARBA" id="ARBA00022438"/>
    </source>
</evidence>
<dbReference type="Pfam" id="PF17900">
    <property type="entry name" value="Peptidase_M1_N"/>
    <property type="match status" value="1"/>
</dbReference>
<dbReference type="GO" id="GO:0005737">
    <property type="term" value="C:cytoplasm"/>
    <property type="evidence" value="ECO:0007669"/>
    <property type="project" value="TreeGrafter"/>
</dbReference>
<evidence type="ECO:0000256" key="2">
    <source>
        <dbReference type="ARBA" id="ARBA00010136"/>
    </source>
</evidence>
<evidence type="ECO:0000256" key="4">
    <source>
        <dbReference type="ARBA" id="ARBA00022670"/>
    </source>
</evidence>
<dbReference type="SUPFAM" id="SSF63737">
    <property type="entry name" value="Leukotriene A4 hydrolase N-terminal domain"/>
    <property type="match status" value="1"/>
</dbReference>
<feature type="binding site" evidence="10">
    <location>
        <position position="359"/>
    </location>
    <ligand>
        <name>Zn(2+)</name>
        <dbReference type="ChEBI" id="CHEBI:29105"/>
        <note>catalytic</note>
    </ligand>
</feature>
<evidence type="ECO:0000259" key="14">
    <source>
        <dbReference type="Pfam" id="PF01433"/>
    </source>
</evidence>
<dbReference type="RefSeq" id="WP_173213007.1">
    <property type="nucleotide sequence ID" value="NZ_CP053921.1"/>
</dbReference>
<feature type="domain" description="Aminopeptidase N-like N-terminal" evidence="16">
    <location>
        <begin position="50"/>
        <end position="225"/>
    </location>
</feature>
<dbReference type="KEGG" id="emv:HQR01_04740"/>
<dbReference type="InterPro" id="IPR014782">
    <property type="entry name" value="Peptidase_M1_dom"/>
</dbReference>
<keyword evidence="13" id="KW-0732">Signal</keyword>
<dbReference type="PRINTS" id="PR00756">
    <property type="entry name" value="ALADIPTASE"/>
</dbReference>
<dbReference type="Gene3D" id="1.10.390.10">
    <property type="entry name" value="Neutral Protease Domain 2"/>
    <property type="match status" value="1"/>
</dbReference>
<comment type="similarity">
    <text evidence="2 12">Belongs to the peptidase M1 family.</text>
</comment>
<evidence type="ECO:0000313" key="17">
    <source>
        <dbReference type="EMBL" id="QKG70732.1"/>
    </source>
</evidence>
<proteinExistence type="inferred from homology"/>
<protein>
    <recommendedName>
        <fullName evidence="12">Aminopeptidase</fullName>
        <ecNumber evidence="12">3.4.11.-</ecNumber>
    </recommendedName>
</protein>
<evidence type="ECO:0000256" key="11">
    <source>
        <dbReference type="PIRSR" id="PIRSR634016-4"/>
    </source>
</evidence>
<dbReference type="InterPro" id="IPR027268">
    <property type="entry name" value="Peptidase_M4/M1_CTD_sf"/>
</dbReference>
<dbReference type="InterPro" id="IPR042097">
    <property type="entry name" value="Aminopeptidase_N-like_N_sf"/>
</dbReference>
<accession>A0A7D3XYS3</accession>
<dbReference type="GO" id="GO:0005615">
    <property type="term" value="C:extracellular space"/>
    <property type="evidence" value="ECO:0007669"/>
    <property type="project" value="TreeGrafter"/>
</dbReference>
<feature type="active site" description="Proton acceptor" evidence="9">
    <location>
        <position position="337"/>
    </location>
</feature>
<evidence type="ECO:0000256" key="8">
    <source>
        <dbReference type="ARBA" id="ARBA00023049"/>
    </source>
</evidence>
<keyword evidence="6 12" id="KW-0378">Hydrolase</keyword>
<comment type="catalytic activity">
    <reaction evidence="1">
        <text>Release of an N-terminal amino acid, Xaa-|-Yaa- from a peptide, amide or arylamide. Xaa is preferably Ala, but may be most amino acids including Pro (slow action). When a terminal hydrophobic residue is followed by a prolyl residue, the two may be released as an intact Xaa-Pro dipeptide.</text>
        <dbReference type="EC" id="3.4.11.2"/>
    </reaction>
</comment>
<dbReference type="Gene3D" id="2.60.40.1730">
    <property type="entry name" value="tricorn interacting facor f3 domain"/>
    <property type="match status" value="1"/>
</dbReference>
<dbReference type="EMBL" id="CP053921">
    <property type="protein sequence ID" value="QKG70732.1"/>
    <property type="molecule type" value="Genomic_DNA"/>
</dbReference>
<keyword evidence="8 12" id="KW-0482">Metalloprotease</keyword>
<keyword evidence="3 12" id="KW-0031">Aminopeptidase</keyword>
<dbReference type="Pfam" id="PF11838">
    <property type="entry name" value="ERAP1_C"/>
    <property type="match status" value="1"/>
</dbReference>
<dbReference type="InterPro" id="IPR045357">
    <property type="entry name" value="Aminopeptidase_N-like_N"/>
</dbReference>
<keyword evidence="18" id="KW-1185">Reference proteome</keyword>
<dbReference type="PANTHER" id="PTHR11533:SF174">
    <property type="entry name" value="PUROMYCIN-SENSITIVE AMINOPEPTIDASE-RELATED"/>
    <property type="match status" value="1"/>
</dbReference>
<comment type="cofactor">
    <cofactor evidence="10 12">
        <name>Zn(2+)</name>
        <dbReference type="ChEBI" id="CHEBI:29105"/>
    </cofactor>
    <text evidence="10 12">Binds 1 zinc ion per subunit.</text>
</comment>
<dbReference type="GO" id="GO:0043171">
    <property type="term" value="P:peptide catabolic process"/>
    <property type="evidence" value="ECO:0007669"/>
    <property type="project" value="TreeGrafter"/>
</dbReference>
<dbReference type="SUPFAM" id="SSF55486">
    <property type="entry name" value="Metalloproteases ('zincins'), catalytic domain"/>
    <property type="match status" value="1"/>
</dbReference>
<dbReference type="PANTHER" id="PTHR11533">
    <property type="entry name" value="PROTEASE M1 ZINC METALLOPROTEASE"/>
    <property type="match status" value="1"/>
</dbReference>
<evidence type="ECO:0000256" key="13">
    <source>
        <dbReference type="SAM" id="SignalP"/>
    </source>
</evidence>
<dbReference type="EC" id="3.4.11.-" evidence="12"/>
<keyword evidence="4 12" id="KW-0645">Protease</keyword>
<gene>
    <name evidence="17" type="ORF">HQR01_04740</name>
</gene>
<dbReference type="GO" id="GO:0016020">
    <property type="term" value="C:membrane"/>
    <property type="evidence" value="ECO:0007669"/>
    <property type="project" value="TreeGrafter"/>
</dbReference>
<evidence type="ECO:0000256" key="7">
    <source>
        <dbReference type="ARBA" id="ARBA00022833"/>
    </source>
</evidence>
<dbReference type="GO" id="GO:0070006">
    <property type="term" value="F:metalloaminopeptidase activity"/>
    <property type="evidence" value="ECO:0007669"/>
    <property type="project" value="TreeGrafter"/>
</dbReference>
<keyword evidence="5 10" id="KW-0479">Metal-binding</keyword>
<dbReference type="InterPro" id="IPR024571">
    <property type="entry name" value="ERAP1-like_C_dom"/>
</dbReference>
<dbReference type="InterPro" id="IPR001930">
    <property type="entry name" value="Peptidase_M1"/>
</dbReference>